<keyword evidence="7" id="KW-0436">Ligase</keyword>
<keyword evidence="3" id="KW-0862">Zinc</keyword>
<evidence type="ECO:0000313" key="6">
    <source>
        <dbReference type="EMBL" id="NXL93211.1"/>
    </source>
</evidence>
<dbReference type="EMBL" id="VXAV01032041">
    <property type="protein sequence ID" value="NXL96138.1"/>
    <property type="molecule type" value="Genomic_DNA"/>
</dbReference>
<dbReference type="InterPro" id="IPR001841">
    <property type="entry name" value="Znf_RING"/>
</dbReference>
<dbReference type="PROSITE" id="PS01359">
    <property type="entry name" value="ZF_PHD_1"/>
    <property type="match status" value="1"/>
</dbReference>
<comment type="caution">
    <text evidence="7">The sequence shown here is derived from an EMBL/GenBank/DDBJ whole genome shotgun (WGS) entry which is preliminary data.</text>
</comment>
<evidence type="ECO:0000259" key="5">
    <source>
        <dbReference type="PROSITE" id="PS50089"/>
    </source>
</evidence>
<protein>
    <submittedName>
        <fullName evidence="7">G2E3 ligase</fullName>
    </submittedName>
</protein>
<keyword evidence="8" id="KW-1185">Reference proteome</keyword>
<evidence type="ECO:0000256" key="2">
    <source>
        <dbReference type="ARBA" id="ARBA00022771"/>
    </source>
</evidence>
<dbReference type="PANTHER" id="PTHR12420">
    <property type="entry name" value="PHD FINGER PROTEIN"/>
    <property type="match status" value="1"/>
</dbReference>
<dbReference type="GO" id="GO:0005634">
    <property type="term" value="C:nucleus"/>
    <property type="evidence" value="ECO:0007669"/>
    <property type="project" value="TreeGrafter"/>
</dbReference>
<dbReference type="Proteomes" id="UP000562322">
    <property type="component" value="Unassembled WGS sequence"/>
</dbReference>
<feature type="domain" description="RING-type" evidence="5">
    <location>
        <begin position="3"/>
        <end position="66"/>
    </location>
</feature>
<dbReference type="PROSITE" id="PS50089">
    <property type="entry name" value="ZF_RING_2"/>
    <property type="match status" value="1"/>
</dbReference>
<gene>
    <name evidence="7" type="primary">G2e3_4</name>
    <name evidence="6" type="synonym">G2e3_3</name>
    <name evidence="6" type="ORF">ALELAT_R00065</name>
    <name evidence="7" type="ORF">ALELAT_R10014</name>
</gene>
<proteinExistence type="predicted"/>
<dbReference type="AlphaFoldDB" id="A0A7L0WYB1"/>
<dbReference type="OrthoDB" id="512616at2759"/>
<reference evidence="7 8" key="1">
    <citation type="submission" date="2019-09" db="EMBL/GenBank/DDBJ databases">
        <title>Bird 10,000 Genomes (B10K) Project - Family phase.</title>
        <authorList>
            <person name="Zhang G."/>
        </authorList>
    </citation>
    <scope>NUCLEOTIDE SEQUENCE [LARGE SCALE GENOMIC DNA]</scope>
    <source>
        <strain evidence="7">B10K-DU-001-39</strain>
        <tissue evidence="7">Muscle</tissue>
    </source>
</reference>
<accession>A0A7L0WYB1</accession>
<keyword evidence="1" id="KW-0479">Metal-binding</keyword>
<feature type="non-terminal residue" evidence="7">
    <location>
        <position position="123"/>
    </location>
</feature>
<dbReference type="GO" id="GO:0008270">
    <property type="term" value="F:zinc ion binding"/>
    <property type="evidence" value="ECO:0007669"/>
    <property type="project" value="UniProtKB-KW"/>
</dbReference>
<name>A0A7L0WYB1_ALELA</name>
<keyword evidence="2 4" id="KW-0863">Zinc-finger</keyword>
<evidence type="ECO:0000256" key="3">
    <source>
        <dbReference type="ARBA" id="ARBA00022833"/>
    </source>
</evidence>
<evidence type="ECO:0000256" key="4">
    <source>
        <dbReference type="PROSITE-ProRule" id="PRU00175"/>
    </source>
</evidence>
<organism evidence="7 8">
    <name type="scientific">Alectura lathami</name>
    <name type="common">Australian brush turkey</name>
    <dbReference type="NCBI Taxonomy" id="81907"/>
    <lineage>
        <taxon>Eukaryota</taxon>
        <taxon>Metazoa</taxon>
        <taxon>Chordata</taxon>
        <taxon>Craniata</taxon>
        <taxon>Vertebrata</taxon>
        <taxon>Euteleostomi</taxon>
        <taxon>Archelosauria</taxon>
        <taxon>Archosauria</taxon>
        <taxon>Dinosauria</taxon>
        <taxon>Saurischia</taxon>
        <taxon>Theropoda</taxon>
        <taxon>Coelurosauria</taxon>
        <taxon>Aves</taxon>
        <taxon>Neognathae</taxon>
        <taxon>Galloanserae</taxon>
        <taxon>Galliformes</taxon>
        <taxon>Megapodiidae</taxon>
        <taxon>Alectura</taxon>
    </lineage>
</organism>
<dbReference type="InterPro" id="IPR019786">
    <property type="entry name" value="Zinc_finger_PHD-type_CS"/>
</dbReference>
<dbReference type="GO" id="GO:0016874">
    <property type="term" value="F:ligase activity"/>
    <property type="evidence" value="ECO:0007669"/>
    <property type="project" value="UniProtKB-KW"/>
</dbReference>
<feature type="non-terminal residue" evidence="7">
    <location>
        <position position="1"/>
    </location>
</feature>
<dbReference type="InterPro" id="IPR051188">
    <property type="entry name" value="PHD-type_Zinc_Finger"/>
</dbReference>
<evidence type="ECO:0000313" key="7">
    <source>
        <dbReference type="EMBL" id="NXL96138.1"/>
    </source>
</evidence>
<evidence type="ECO:0000313" key="8">
    <source>
        <dbReference type="Proteomes" id="UP000562322"/>
    </source>
</evidence>
<dbReference type="EMBL" id="VXAV01009611">
    <property type="protein sequence ID" value="NXL93211.1"/>
    <property type="molecule type" value="Genomic_DNA"/>
</dbReference>
<evidence type="ECO:0000256" key="1">
    <source>
        <dbReference type="ARBA" id="ARBA00022723"/>
    </source>
</evidence>
<sequence>TTCIICLEHAGDCKSCHTIVCPACMHIWFHRTCSQQHQALLMLLVFLLQGQATKAGILRFQCPTCREKARFHSEMTILGIQTPVRLLPVRKDNSVYTSLLERHRHSDVSECLSQEGREHAERQ</sequence>
<dbReference type="PANTHER" id="PTHR12420:SF47">
    <property type="entry name" value="PHD FINGER PROTEIN 7"/>
    <property type="match status" value="1"/>
</dbReference>